<evidence type="ECO:0000313" key="2">
    <source>
        <dbReference type="EMBL" id="QDL54979.1"/>
    </source>
</evidence>
<proteinExistence type="predicted"/>
<dbReference type="Proteomes" id="UP000317365">
    <property type="component" value="Chromosome"/>
</dbReference>
<name>A0A515EQQ0_9BURK</name>
<organism evidence="2 3">
    <name type="scientific">Rhodoferax aquaticus</name>
    <dbReference type="NCBI Taxonomy" id="2527691"/>
    <lineage>
        <taxon>Bacteria</taxon>
        <taxon>Pseudomonadati</taxon>
        <taxon>Pseudomonadota</taxon>
        <taxon>Betaproteobacteria</taxon>
        <taxon>Burkholderiales</taxon>
        <taxon>Comamonadaceae</taxon>
        <taxon>Rhodoferax</taxon>
    </lineage>
</organism>
<feature type="coiled-coil region" evidence="1">
    <location>
        <begin position="63"/>
        <end position="102"/>
    </location>
</feature>
<keyword evidence="1" id="KW-0175">Coiled coil</keyword>
<dbReference type="Gene3D" id="1.10.357.10">
    <property type="entry name" value="Tetracycline Repressor, domain 2"/>
    <property type="match status" value="1"/>
</dbReference>
<dbReference type="KEGG" id="rhg:EXZ61_12830"/>
<dbReference type="EMBL" id="CP036282">
    <property type="protein sequence ID" value="QDL54979.1"/>
    <property type="molecule type" value="Genomic_DNA"/>
</dbReference>
<dbReference type="AlphaFoldDB" id="A0A515EQQ0"/>
<protein>
    <submittedName>
        <fullName evidence="2">TetR family transcriptional regulator</fullName>
    </submittedName>
</protein>
<reference evidence="3" key="2">
    <citation type="journal article" date="2020" name="Int. J. Syst. Evol. Microbiol.">
        <title>Genomic insights into a novel species Rhodoferax aquaticus sp. nov., isolated from freshwater.</title>
        <authorList>
            <person name="Li T."/>
            <person name="Zhuo Y."/>
            <person name="Jin C.Z."/>
            <person name="Wu X."/>
            <person name="Ko S.R."/>
            <person name="Jin F.J."/>
            <person name="Ahn C.Y."/>
            <person name="Oh H.M."/>
            <person name="Lee H.G."/>
            <person name="Jin L."/>
        </authorList>
    </citation>
    <scope>NUCLEOTIDE SEQUENCE [LARGE SCALE GENOMIC DNA]</scope>
    <source>
        <strain evidence="3">Gr-4</strain>
    </source>
</reference>
<gene>
    <name evidence="2" type="ORF">EXZ61_12830</name>
</gene>
<sequence length="136" mass="15132">MGVSEERKTAGVRDRELRLAITRIEKGRSKANESNLTIAAVAREAGVSTALIHNCHPDIAELIRQSQGRSSRAQRDAKQLELKAEREKTRELRLEITLLKSKVATLASINEVLLDENRTLKSRLGDPKVVGIPKRS</sequence>
<keyword evidence="3" id="KW-1185">Reference proteome</keyword>
<reference evidence="3" key="1">
    <citation type="submission" date="2019-02" db="EMBL/GenBank/DDBJ databases">
        <title>Complete genome sequence of Rhodoferax sp. Gr-4.</title>
        <authorList>
            <person name="Jin L."/>
        </authorList>
    </citation>
    <scope>NUCLEOTIDE SEQUENCE [LARGE SCALE GENOMIC DNA]</scope>
    <source>
        <strain evidence="3">Gr-4</strain>
    </source>
</reference>
<evidence type="ECO:0000313" key="3">
    <source>
        <dbReference type="Proteomes" id="UP000317365"/>
    </source>
</evidence>
<accession>A0A515EQQ0</accession>
<evidence type="ECO:0000256" key="1">
    <source>
        <dbReference type="SAM" id="Coils"/>
    </source>
</evidence>